<gene>
    <name evidence="3" type="ORF">VCUG_02476</name>
</gene>
<dbReference type="Gene3D" id="3.30.70.330">
    <property type="match status" value="1"/>
</dbReference>
<organism evidence="3 4">
    <name type="scientific">Vavraia culicis (isolate floridensis)</name>
    <name type="common">Microsporidian parasite</name>
    <dbReference type="NCBI Taxonomy" id="948595"/>
    <lineage>
        <taxon>Eukaryota</taxon>
        <taxon>Fungi</taxon>
        <taxon>Fungi incertae sedis</taxon>
        <taxon>Microsporidia</taxon>
        <taxon>Pleistophoridae</taxon>
        <taxon>Vavraia</taxon>
    </lineage>
</organism>
<dbReference type="RefSeq" id="XP_008075484.1">
    <property type="nucleotide sequence ID" value="XM_008077293.1"/>
</dbReference>
<evidence type="ECO:0000256" key="1">
    <source>
        <dbReference type="PROSITE-ProRule" id="PRU00176"/>
    </source>
</evidence>
<protein>
    <recommendedName>
        <fullName evidence="2">RRM domain-containing protein</fullName>
    </recommendedName>
</protein>
<dbReference type="EMBL" id="GL877469">
    <property type="protein sequence ID" value="ELA46038.1"/>
    <property type="molecule type" value="Genomic_DNA"/>
</dbReference>
<accession>L2GRW3</accession>
<dbReference type="InParanoid" id="L2GRW3"/>
<name>L2GRW3_VAVCU</name>
<dbReference type="InterPro" id="IPR035979">
    <property type="entry name" value="RBD_domain_sf"/>
</dbReference>
<dbReference type="Proteomes" id="UP000011081">
    <property type="component" value="Unassembled WGS sequence"/>
</dbReference>
<dbReference type="CDD" id="cd00590">
    <property type="entry name" value="RRM_SF"/>
    <property type="match status" value="1"/>
</dbReference>
<dbReference type="Pfam" id="PF00076">
    <property type="entry name" value="RRM_1"/>
    <property type="match status" value="1"/>
</dbReference>
<evidence type="ECO:0000313" key="4">
    <source>
        <dbReference type="Proteomes" id="UP000011081"/>
    </source>
</evidence>
<keyword evidence="1" id="KW-0694">RNA-binding</keyword>
<dbReference type="GO" id="GO:0003723">
    <property type="term" value="F:RNA binding"/>
    <property type="evidence" value="ECO:0007669"/>
    <property type="project" value="UniProtKB-UniRule"/>
</dbReference>
<dbReference type="OMA" id="HVYNIPR"/>
<dbReference type="VEuPathDB" id="MicrosporidiaDB:VCUG_02476"/>
<evidence type="ECO:0000259" key="2">
    <source>
        <dbReference type="PROSITE" id="PS50102"/>
    </source>
</evidence>
<dbReference type="HOGENOM" id="CLU_1735927_0_0_1"/>
<feature type="domain" description="RRM" evidence="2">
    <location>
        <begin position="69"/>
        <end position="149"/>
    </location>
</feature>
<dbReference type="SUPFAM" id="SSF54928">
    <property type="entry name" value="RNA-binding domain, RBD"/>
    <property type="match status" value="1"/>
</dbReference>
<feature type="non-terminal residue" evidence="3">
    <location>
        <position position="1"/>
    </location>
</feature>
<keyword evidence="4" id="KW-1185">Reference proteome</keyword>
<dbReference type="InterPro" id="IPR012677">
    <property type="entry name" value="Nucleotide-bd_a/b_plait_sf"/>
</dbReference>
<evidence type="ECO:0000313" key="3">
    <source>
        <dbReference type="EMBL" id="ELA46038.1"/>
    </source>
</evidence>
<dbReference type="GeneID" id="19880338"/>
<dbReference type="PROSITE" id="PS50102">
    <property type="entry name" value="RRM"/>
    <property type="match status" value="1"/>
</dbReference>
<dbReference type="SMART" id="SM00360">
    <property type="entry name" value="RRM"/>
    <property type="match status" value="1"/>
</dbReference>
<dbReference type="OrthoDB" id="439808at2759"/>
<reference evidence="4" key="1">
    <citation type="submission" date="2011-03" db="EMBL/GenBank/DDBJ databases">
        <title>The genome sequence of Vavraia culicis strain floridensis.</title>
        <authorList>
            <consortium name="The Broad Institute Genome Sequencing Platform"/>
            <person name="Cuomo C."/>
            <person name="Becnel J."/>
            <person name="Sanscrainte N."/>
            <person name="Young S.K."/>
            <person name="Zeng Q."/>
            <person name="Gargeya S."/>
            <person name="Fitzgerald M."/>
            <person name="Haas B."/>
            <person name="Abouelleil A."/>
            <person name="Alvarado L."/>
            <person name="Arachchi H.M."/>
            <person name="Berlin A."/>
            <person name="Chapman S.B."/>
            <person name="Gearin G."/>
            <person name="Goldberg J."/>
            <person name="Griggs A."/>
            <person name="Gujja S."/>
            <person name="Hansen M."/>
            <person name="Heiman D."/>
            <person name="Howarth C."/>
            <person name="Larimer J."/>
            <person name="Lui A."/>
            <person name="MacDonald P.J.P."/>
            <person name="McCowen C."/>
            <person name="Montmayeur A."/>
            <person name="Murphy C."/>
            <person name="Neiman D."/>
            <person name="Pearson M."/>
            <person name="Priest M."/>
            <person name="Roberts A."/>
            <person name="Saif S."/>
            <person name="Shea T."/>
            <person name="Sisk P."/>
            <person name="Stolte C."/>
            <person name="Sykes S."/>
            <person name="Wortman J."/>
            <person name="Nusbaum C."/>
            <person name="Birren B."/>
        </authorList>
    </citation>
    <scope>NUCLEOTIDE SEQUENCE [LARGE SCALE GENOMIC DNA]</scope>
    <source>
        <strain evidence="4">floridensis</strain>
    </source>
</reference>
<sequence length="151" mass="17403">EPNQDRINERKTMKLFGTTAASLVGTRVSSRLSSPVFYRHDQPQEVATYKYVPAYRPTNEYIAPKSMPFTLHVYNIPRSISRKLFLDLVSKRVNEPIFHCNFVNDRERNVFLGVAYVRFKDEESGKRAMKALDGMQIGDLIIGANVAKRQY</sequence>
<dbReference type="AlphaFoldDB" id="L2GRW3"/>
<dbReference type="InterPro" id="IPR000504">
    <property type="entry name" value="RRM_dom"/>
</dbReference>
<proteinExistence type="predicted"/>